<dbReference type="InterPro" id="IPR049437">
    <property type="entry name" value="tRNA-synt_1c_C2"/>
</dbReference>
<dbReference type="Pfam" id="PF03950">
    <property type="entry name" value="tRNA-synt_1c_C"/>
    <property type="match status" value="1"/>
</dbReference>
<dbReference type="InterPro" id="IPR020056">
    <property type="entry name" value="Rbsml_bL25/Gln-tRNA_synth_N"/>
</dbReference>
<dbReference type="InterPro" id="IPR001412">
    <property type="entry name" value="aa-tRNA-synth_I_CS"/>
</dbReference>
<dbReference type="CDD" id="cd10289">
    <property type="entry name" value="GST_C_AaRS_like"/>
    <property type="match status" value="1"/>
</dbReference>
<dbReference type="InterPro" id="IPR036282">
    <property type="entry name" value="Glutathione-S-Trfase_C_sf"/>
</dbReference>
<dbReference type="SUPFAM" id="SSF52374">
    <property type="entry name" value="Nucleotidylyl transferase"/>
    <property type="match status" value="1"/>
</dbReference>
<feature type="domain" description="GST C-terminal" evidence="14">
    <location>
        <begin position="118"/>
        <end position="270"/>
    </location>
</feature>
<keyword evidence="6 12" id="KW-0547">Nucleotide-binding</keyword>
<dbReference type="GO" id="GO:0005829">
    <property type="term" value="C:cytosol"/>
    <property type="evidence" value="ECO:0007669"/>
    <property type="project" value="TreeGrafter"/>
</dbReference>
<reference evidence="16" key="1">
    <citation type="submission" date="2016-03" db="EMBL/GenBank/DDBJ databases">
        <authorList>
            <person name="Sibley D."/>
            <person name="Venepally P."/>
            <person name="Karamycheva S."/>
            <person name="Hadjithomas M."/>
            <person name="Khan A."/>
            <person name="Brunk B."/>
            <person name="Roos D."/>
            <person name="Caler E."/>
            <person name="Lorenzi H."/>
        </authorList>
    </citation>
    <scope>NUCLEOTIDE SEQUENCE [LARGE SCALE GENOMIC DNA]</scope>
    <source>
        <strain evidence="16">TgCatPRC2</strain>
    </source>
</reference>
<keyword evidence="8 12" id="KW-0648">Protein biosynthesis</keyword>
<dbReference type="Gene3D" id="3.90.800.10">
    <property type="entry name" value="Glutamyl-tRNA Synthetase, Domain 3"/>
    <property type="match status" value="1"/>
</dbReference>
<accession>A0A151HN30</accession>
<dbReference type="EMBL" id="AHZP02000452">
    <property type="protein sequence ID" value="KYK70766.1"/>
    <property type="molecule type" value="Genomic_DNA"/>
</dbReference>
<dbReference type="GO" id="GO:0006424">
    <property type="term" value="P:glutamyl-tRNA aminoacylation"/>
    <property type="evidence" value="ECO:0007669"/>
    <property type="project" value="InterPro"/>
</dbReference>
<dbReference type="OrthoDB" id="10250478at2759"/>
<evidence type="ECO:0000313" key="15">
    <source>
        <dbReference type="EMBL" id="KYK70766.1"/>
    </source>
</evidence>
<dbReference type="PRINTS" id="PR00987">
    <property type="entry name" value="TRNASYNTHGLU"/>
</dbReference>
<dbReference type="InterPro" id="IPR004526">
    <property type="entry name" value="Glu-tRNA-synth_arc/euk"/>
</dbReference>
<dbReference type="Gene3D" id="1.10.1160.10">
    <property type="entry name" value="Glutamyl-trna Synthetase, Domain 2"/>
    <property type="match status" value="1"/>
</dbReference>
<dbReference type="InterPro" id="IPR020061">
    <property type="entry name" value="Glu_tRNA_lig_a-bdl"/>
</dbReference>
<dbReference type="SUPFAM" id="SSF47616">
    <property type="entry name" value="GST C-terminal domain-like"/>
    <property type="match status" value="1"/>
</dbReference>
<keyword evidence="7 12" id="KW-0067">ATP-binding</keyword>
<evidence type="ECO:0000256" key="5">
    <source>
        <dbReference type="ARBA" id="ARBA00022598"/>
    </source>
</evidence>
<comment type="caution">
    <text evidence="15">The sequence shown here is derived from an EMBL/GenBank/DDBJ whole genome shotgun (WGS) entry which is preliminary data.</text>
</comment>
<dbReference type="SUPFAM" id="SSF50715">
    <property type="entry name" value="Ribosomal protein L25-like"/>
    <property type="match status" value="1"/>
</dbReference>
<dbReference type="AlphaFoldDB" id="A0A151HN30"/>
<dbReference type="PANTHER" id="PTHR43097">
    <property type="entry name" value="GLUTAMINE-TRNA LIGASE"/>
    <property type="match status" value="1"/>
</dbReference>
<evidence type="ECO:0000256" key="1">
    <source>
        <dbReference type="ARBA" id="ARBA00004496"/>
    </source>
</evidence>
<keyword evidence="5 12" id="KW-0436">Ligase</keyword>
<evidence type="ECO:0000256" key="10">
    <source>
        <dbReference type="ARBA" id="ARBA00030865"/>
    </source>
</evidence>
<gene>
    <name evidence="15" type="ORF">TGPRC2_263870</name>
</gene>
<protein>
    <recommendedName>
        <fullName evidence="3">glutamate--tRNA ligase</fullName>
        <ecNumber evidence="3">6.1.1.17</ecNumber>
    </recommendedName>
    <alternativeName>
        <fullName evidence="10">Glutamyl-tRNA synthetase</fullName>
    </alternativeName>
</protein>
<dbReference type="FunFam" id="1.10.1160.10:FF:000001">
    <property type="entry name" value="Glutamine--tRNA ligase"/>
    <property type="match status" value="1"/>
</dbReference>
<dbReference type="EC" id="6.1.1.17" evidence="3"/>
<dbReference type="PROSITE" id="PS50405">
    <property type="entry name" value="GST_CTER"/>
    <property type="match status" value="1"/>
</dbReference>
<proteinExistence type="inferred from homology"/>
<dbReference type="GO" id="GO:0004818">
    <property type="term" value="F:glutamate-tRNA ligase activity"/>
    <property type="evidence" value="ECO:0007669"/>
    <property type="project" value="UniProtKB-EC"/>
</dbReference>
<dbReference type="InterPro" id="IPR000924">
    <property type="entry name" value="Glu/Gln-tRNA-synth"/>
</dbReference>
<dbReference type="Gene3D" id="1.20.1050.130">
    <property type="match status" value="1"/>
</dbReference>
<evidence type="ECO:0000256" key="9">
    <source>
        <dbReference type="ARBA" id="ARBA00023146"/>
    </source>
</evidence>
<evidence type="ECO:0000256" key="3">
    <source>
        <dbReference type="ARBA" id="ARBA00012835"/>
    </source>
</evidence>
<evidence type="ECO:0000256" key="6">
    <source>
        <dbReference type="ARBA" id="ARBA00022741"/>
    </source>
</evidence>
<keyword evidence="4" id="KW-0963">Cytoplasm</keyword>
<dbReference type="Gene3D" id="2.40.240.10">
    <property type="entry name" value="Ribosomal Protein L25, Chain P"/>
    <property type="match status" value="2"/>
</dbReference>
<comment type="subcellular location">
    <subcellularLocation>
        <location evidence="1">Cytoplasm</location>
    </subcellularLocation>
</comment>
<keyword evidence="9 12" id="KW-0030">Aminoacyl-tRNA synthetase</keyword>
<dbReference type="VEuPathDB" id="ToxoDB:TGPRC2_263870"/>
<comment type="similarity">
    <text evidence="2">Belongs to the class-I aminoacyl-tRNA synthetase family. Glutamate--tRNA ligase type 2 subfamily.</text>
</comment>
<organism evidence="15 16">
    <name type="scientific">Toxoplasma gondii TgCatPRC2</name>
    <dbReference type="NCBI Taxonomy" id="1130821"/>
    <lineage>
        <taxon>Eukaryota</taxon>
        <taxon>Sar</taxon>
        <taxon>Alveolata</taxon>
        <taxon>Apicomplexa</taxon>
        <taxon>Conoidasida</taxon>
        <taxon>Coccidia</taxon>
        <taxon>Eucoccidiorida</taxon>
        <taxon>Eimeriorina</taxon>
        <taxon>Sarcocystidae</taxon>
        <taxon>Toxoplasma</taxon>
    </lineage>
</organism>
<dbReference type="InterPro" id="IPR010987">
    <property type="entry name" value="Glutathione-S-Trfase_C-like"/>
</dbReference>
<dbReference type="GO" id="GO:0005524">
    <property type="term" value="F:ATP binding"/>
    <property type="evidence" value="ECO:0007669"/>
    <property type="project" value="UniProtKB-KW"/>
</dbReference>
<dbReference type="FunFam" id="3.40.50.620:FF:000037">
    <property type="entry name" value="Glutamine--tRNA ligase cytoplasmic"/>
    <property type="match status" value="1"/>
</dbReference>
<comment type="catalytic activity">
    <reaction evidence="11">
        <text>tRNA(Glu) + L-glutamate + ATP = L-glutamyl-tRNA(Glu) + AMP + diphosphate</text>
        <dbReference type="Rhea" id="RHEA:23540"/>
        <dbReference type="Rhea" id="RHEA-COMP:9663"/>
        <dbReference type="Rhea" id="RHEA-COMP:9680"/>
        <dbReference type="ChEBI" id="CHEBI:29985"/>
        <dbReference type="ChEBI" id="CHEBI:30616"/>
        <dbReference type="ChEBI" id="CHEBI:33019"/>
        <dbReference type="ChEBI" id="CHEBI:78442"/>
        <dbReference type="ChEBI" id="CHEBI:78520"/>
        <dbReference type="ChEBI" id="CHEBI:456215"/>
        <dbReference type="EC" id="6.1.1.17"/>
    </reaction>
</comment>
<dbReference type="InterPro" id="IPR020058">
    <property type="entry name" value="Glu/Gln-tRNA-synth_Ib_cat-dom"/>
</dbReference>
<evidence type="ECO:0000256" key="13">
    <source>
        <dbReference type="SAM" id="MobiDB-lite"/>
    </source>
</evidence>
<evidence type="ECO:0000256" key="11">
    <source>
        <dbReference type="ARBA" id="ARBA00048351"/>
    </source>
</evidence>
<dbReference type="NCBIfam" id="TIGR00463">
    <property type="entry name" value="gltX_arch"/>
    <property type="match status" value="1"/>
</dbReference>
<feature type="region of interest" description="Disordered" evidence="13">
    <location>
        <begin position="267"/>
        <end position="302"/>
    </location>
</feature>
<evidence type="ECO:0000313" key="16">
    <source>
        <dbReference type="Proteomes" id="UP000075225"/>
    </source>
</evidence>
<evidence type="ECO:0000256" key="12">
    <source>
        <dbReference type="RuleBase" id="RU363037"/>
    </source>
</evidence>
<dbReference type="InterPro" id="IPR020059">
    <property type="entry name" value="Glu/Gln-tRNA-synth_Ib_codon-bd"/>
</dbReference>
<evidence type="ECO:0000256" key="4">
    <source>
        <dbReference type="ARBA" id="ARBA00022490"/>
    </source>
</evidence>
<evidence type="ECO:0000256" key="8">
    <source>
        <dbReference type="ARBA" id="ARBA00022917"/>
    </source>
</evidence>
<dbReference type="InterPro" id="IPR011035">
    <property type="entry name" value="Ribosomal_bL25/Gln-tRNA_synth"/>
</dbReference>
<dbReference type="HAMAP" id="MF_02076">
    <property type="entry name" value="Glu_tRNA_synth_type2"/>
    <property type="match status" value="1"/>
</dbReference>
<evidence type="ECO:0000256" key="2">
    <source>
        <dbReference type="ARBA" id="ARBA00008927"/>
    </source>
</evidence>
<feature type="compositionally biased region" description="Low complexity" evidence="13">
    <location>
        <begin position="286"/>
        <end position="302"/>
    </location>
</feature>
<dbReference type="FunFam" id="3.90.800.10:FF:000001">
    <property type="entry name" value="Glutamine--tRNA ligase"/>
    <property type="match status" value="1"/>
</dbReference>
<dbReference type="InterPro" id="IPR050132">
    <property type="entry name" value="Gln/Glu-tRNA_Ligase"/>
</dbReference>
<feature type="compositionally biased region" description="Basic and acidic residues" evidence="13">
    <location>
        <begin position="271"/>
        <end position="283"/>
    </location>
</feature>
<evidence type="ECO:0000256" key="7">
    <source>
        <dbReference type="ARBA" id="ARBA00022840"/>
    </source>
</evidence>
<dbReference type="Pfam" id="PF00749">
    <property type="entry name" value="tRNA-synt_1c"/>
    <property type="match status" value="1"/>
</dbReference>
<dbReference type="Gene3D" id="3.40.50.620">
    <property type="entry name" value="HUPs"/>
    <property type="match status" value="1"/>
</dbReference>
<dbReference type="PROSITE" id="PS00178">
    <property type="entry name" value="AA_TRNA_LIGASE_I"/>
    <property type="match status" value="1"/>
</dbReference>
<dbReference type="PANTHER" id="PTHR43097:SF5">
    <property type="entry name" value="GLUTAMATE--TRNA LIGASE"/>
    <property type="match status" value="1"/>
</dbReference>
<sequence length="849" mass="95172">MHSRGTPGQKRRGRRHRGVANAENRLYAAVSRHNFSLNSLLTFELGVSVWPEQELLRNPLLVASPTSTLRPARKRRVESLTRCRDTAVTFDGARAFSFFVFFLRFLAFLEEPRCCAVQKTESGSEEVFTDIAAAKLLCTLSSKTRLLYPAAAPAPSFADASETACIDTMLSLATSLQVSSLSPKQLGSLSSHLQLRTFLCGFHLSLADLAVYTQLRRHANNEQQAGAPPQGWKDKFVHVSRWYAFIHGQPQISNVVAVALRKAGANAKGAEASKNEGKKREGRANSSGASSPPSADKRAAAAQASYEGKLEGAVQGKVVTRFPPEPSGYLHIGHAKAALLNSYFAQKYNGKMLFRFDDTNPAKENYEFESSIAEDLRLLNVEWAAISHTSDYFEQMQSLCERLIKEGKFYVDDTPTELMREQRAEGIESCRRNVPVEESLQRWREMLKGSAEGQKCCVRAKIDMQSKNKCMRDPVMYRCVADCLHHRHGDKFKAYPTYDFACPVVDSIEGVTHALRTNEYADRIPQYQWVQQAAGLPPVHIYEFSRLCFVKTLLSKRKLKQFVDSGLVEGWDDPRMPTVRGIRRRGLQVEALLEFILEQGPSKAGNLMEWDKLWTKNKQIIDPIVPRFMAVGKDAVPVCIKGAPETVESKKRRMHAKNESLGEADLLLFNKVFIDRDDAALCEDGEEVTLMHWGNCIFDKVVKTASGEISEIQATLHLEGDFRKTKKKLHWLANLGGVASAPAQNTELVLREYDHLITVDKIDQEEENWEKFINRETRFDTPAVGDPLLKQLKEGDLLQLERRGYFRVDKTGDQLVLIKIPDGRSKAMSAVGTKVDAAKLSGAKITGKK</sequence>
<dbReference type="Proteomes" id="UP000075225">
    <property type="component" value="Unassembled WGS sequence"/>
</dbReference>
<evidence type="ECO:0000259" key="14">
    <source>
        <dbReference type="PROSITE" id="PS50405"/>
    </source>
</evidence>
<name>A0A151HN30_TOXGO</name>
<dbReference type="GO" id="GO:0017102">
    <property type="term" value="C:methionyl glutamyl tRNA synthetase complex"/>
    <property type="evidence" value="ECO:0007669"/>
    <property type="project" value="TreeGrafter"/>
</dbReference>
<dbReference type="Pfam" id="PF20974">
    <property type="entry name" value="tRNA-synt_1c_C2"/>
    <property type="match status" value="1"/>
</dbReference>
<dbReference type="InterPro" id="IPR014729">
    <property type="entry name" value="Rossmann-like_a/b/a_fold"/>
</dbReference>